<protein>
    <submittedName>
        <fullName evidence="4">Molybdopterin-guanine dinucleotide biosynthesis protein MobA</fullName>
    </submittedName>
</protein>
<feature type="region of interest" description="Disordered" evidence="2">
    <location>
        <begin position="1"/>
        <end position="27"/>
    </location>
</feature>
<sequence length="243" mass="25409">MLAAPAARENATATQATVFTPGPANLRQPSEQAHNGRLMTRHPTPPVAILLAGGLGTRFDAAGRRNKLLAPLPGDPDHRPVALASAHALLAALPRVIAVVRPDSSELENLLLQAGCEVVMSHATKRGMGASLSVGVQAGLEAAPAGLEHLEGWLVALADMPYLKTSTIRAVIDAMGSPDAIVAPRFEGQRGHPVGFGPEHTAALAALDDDIGARELIRDGHITFVDVDDSGILRDIDTPDDLR</sequence>
<dbReference type="SUPFAM" id="SSF53448">
    <property type="entry name" value="Nucleotide-diphospho-sugar transferases"/>
    <property type="match status" value="1"/>
</dbReference>
<dbReference type="Pfam" id="PF12804">
    <property type="entry name" value="NTP_transf_3"/>
    <property type="match status" value="1"/>
</dbReference>
<dbReference type="Gene3D" id="3.90.550.10">
    <property type="entry name" value="Spore Coat Polysaccharide Biosynthesis Protein SpsA, Chain A"/>
    <property type="match status" value="1"/>
</dbReference>
<accession>A0A5E4TZG6</accession>
<feature type="domain" description="MobA-like NTP transferase" evidence="3">
    <location>
        <begin position="48"/>
        <end position="219"/>
    </location>
</feature>
<keyword evidence="5" id="KW-1185">Reference proteome</keyword>
<dbReference type="InterPro" id="IPR025877">
    <property type="entry name" value="MobA-like_NTP_Trfase"/>
</dbReference>
<evidence type="ECO:0000256" key="2">
    <source>
        <dbReference type="SAM" id="MobiDB-lite"/>
    </source>
</evidence>
<dbReference type="Proteomes" id="UP000414233">
    <property type="component" value="Unassembled WGS sequence"/>
</dbReference>
<dbReference type="GO" id="GO:0016779">
    <property type="term" value="F:nucleotidyltransferase activity"/>
    <property type="evidence" value="ECO:0007669"/>
    <property type="project" value="UniProtKB-ARBA"/>
</dbReference>
<evidence type="ECO:0000259" key="3">
    <source>
        <dbReference type="Pfam" id="PF12804"/>
    </source>
</evidence>
<organism evidence="4 5">
    <name type="scientific">Pandoraea terrae</name>
    <dbReference type="NCBI Taxonomy" id="1537710"/>
    <lineage>
        <taxon>Bacteria</taxon>
        <taxon>Pseudomonadati</taxon>
        <taxon>Pseudomonadota</taxon>
        <taxon>Betaproteobacteria</taxon>
        <taxon>Burkholderiales</taxon>
        <taxon>Burkholderiaceae</taxon>
        <taxon>Pandoraea</taxon>
    </lineage>
</organism>
<dbReference type="AlphaFoldDB" id="A0A5E4TZG6"/>
<dbReference type="EMBL" id="CABPRZ010000005">
    <property type="protein sequence ID" value="VVD92633.1"/>
    <property type="molecule type" value="Genomic_DNA"/>
</dbReference>
<gene>
    <name evidence="4" type="ORF">PTE30175_01639</name>
</gene>
<evidence type="ECO:0000313" key="4">
    <source>
        <dbReference type="EMBL" id="VVD92633.1"/>
    </source>
</evidence>
<name>A0A5E4TZG6_9BURK</name>
<keyword evidence="1" id="KW-0460">Magnesium</keyword>
<dbReference type="PANTHER" id="PTHR43777">
    <property type="entry name" value="MOLYBDENUM COFACTOR CYTIDYLYLTRANSFERASE"/>
    <property type="match status" value="1"/>
</dbReference>
<proteinExistence type="predicted"/>
<reference evidence="4 5" key="1">
    <citation type="submission" date="2019-08" db="EMBL/GenBank/DDBJ databases">
        <authorList>
            <person name="Peeters C."/>
        </authorList>
    </citation>
    <scope>NUCLEOTIDE SEQUENCE [LARGE SCALE GENOMIC DNA]</scope>
    <source>
        <strain evidence="4 5">LMG 30175</strain>
    </source>
</reference>
<evidence type="ECO:0000256" key="1">
    <source>
        <dbReference type="ARBA" id="ARBA00022842"/>
    </source>
</evidence>
<dbReference type="CDD" id="cd04182">
    <property type="entry name" value="GT_2_like_f"/>
    <property type="match status" value="1"/>
</dbReference>
<feature type="compositionally biased region" description="Low complexity" evidence="2">
    <location>
        <begin position="1"/>
        <end position="17"/>
    </location>
</feature>
<evidence type="ECO:0000313" key="5">
    <source>
        <dbReference type="Proteomes" id="UP000414233"/>
    </source>
</evidence>
<dbReference type="PANTHER" id="PTHR43777:SF1">
    <property type="entry name" value="MOLYBDENUM COFACTOR CYTIDYLYLTRANSFERASE"/>
    <property type="match status" value="1"/>
</dbReference>
<dbReference type="InterPro" id="IPR029044">
    <property type="entry name" value="Nucleotide-diphossugar_trans"/>
</dbReference>